<feature type="compositionally biased region" description="Low complexity" evidence="1">
    <location>
        <begin position="265"/>
        <end position="280"/>
    </location>
</feature>
<gene>
    <name evidence="2" type="ORF">QF025_004912</name>
</gene>
<dbReference type="Proteomes" id="UP001245184">
    <property type="component" value="Unassembled WGS sequence"/>
</dbReference>
<sequence length="297" mass="30845">MTAECGGFPGGIPDDGVSGGISNGRRRVLAACAASIACVTGAMGAMGVVVANAQAATPAPASAPGASDISPAERLIFTTDHLHGVEQQTELDYALLSSDASAHGSDTVKVLVTSADNAKGDAQVSDKRGAVPLPNGGLQCNPVIIYFLERDIAEMEQLTGGKRRYFQQRLRLALAAGPKIETVTSQIGGKAVKAQQIVVQPYLDDPNAARFPQYTGKRYTFLIASTVPGQVAMIRTEVPGANNDFAHPLQSRALSFQAVLRKLTPPGNAPNAPGAPNNAPRSPNEPVTPSNAPRASR</sequence>
<comment type="caution">
    <text evidence="2">The sequence shown here is derived from an EMBL/GenBank/DDBJ whole genome shotgun (WGS) entry which is preliminary data.</text>
</comment>
<feature type="region of interest" description="Disordered" evidence="1">
    <location>
        <begin position="263"/>
        <end position="297"/>
    </location>
</feature>
<evidence type="ECO:0000313" key="3">
    <source>
        <dbReference type="Proteomes" id="UP001245184"/>
    </source>
</evidence>
<reference evidence="2 3" key="1">
    <citation type="submission" date="2023-08" db="EMBL/GenBank/DDBJ databases">
        <title>Genome sequencing of plant associated microbes to promote plant fitness in Sorghum bicolor and Oryza sativa.</title>
        <authorList>
            <person name="Coleman-Derr D."/>
        </authorList>
    </citation>
    <scope>NUCLEOTIDE SEQUENCE [LARGE SCALE GENOMIC DNA]</scope>
    <source>
        <strain evidence="2 3">SLBN-33</strain>
    </source>
</reference>
<accession>A0ABD5CLT2</accession>
<evidence type="ECO:0000313" key="2">
    <source>
        <dbReference type="EMBL" id="MDR6206192.1"/>
    </source>
</evidence>
<evidence type="ECO:0000256" key="1">
    <source>
        <dbReference type="SAM" id="MobiDB-lite"/>
    </source>
</evidence>
<proteinExistence type="predicted"/>
<organism evidence="2 3">
    <name type="scientific">Paraburkholderia graminis</name>
    <dbReference type="NCBI Taxonomy" id="60548"/>
    <lineage>
        <taxon>Bacteria</taxon>
        <taxon>Pseudomonadati</taxon>
        <taxon>Pseudomonadota</taxon>
        <taxon>Betaproteobacteria</taxon>
        <taxon>Burkholderiales</taxon>
        <taxon>Burkholderiaceae</taxon>
        <taxon>Paraburkholderia</taxon>
    </lineage>
</organism>
<protein>
    <submittedName>
        <fullName evidence="2">Uncharacterized protein</fullName>
    </submittedName>
</protein>
<name>A0ABD5CLT2_9BURK</name>
<feature type="compositionally biased region" description="Polar residues" evidence="1">
    <location>
        <begin position="285"/>
        <end position="297"/>
    </location>
</feature>
<dbReference type="EMBL" id="JAVIZN010000002">
    <property type="protein sequence ID" value="MDR6206192.1"/>
    <property type="molecule type" value="Genomic_DNA"/>
</dbReference>
<dbReference type="AlphaFoldDB" id="A0ABD5CLT2"/>